<keyword evidence="4" id="KW-1185">Reference proteome</keyword>
<dbReference type="InterPro" id="IPR001173">
    <property type="entry name" value="Glyco_trans_2-like"/>
</dbReference>
<feature type="transmembrane region" description="Helical" evidence="1">
    <location>
        <begin position="15"/>
        <end position="35"/>
    </location>
</feature>
<dbReference type="AlphaFoldDB" id="A0A0G9MTA2"/>
<evidence type="ECO:0000313" key="4">
    <source>
        <dbReference type="Proteomes" id="UP000053464"/>
    </source>
</evidence>
<feature type="transmembrane region" description="Helical" evidence="1">
    <location>
        <begin position="138"/>
        <end position="160"/>
    </location>
</feature>
<gene>
    <name evidence="3" type="ORF">AAW00_11690</name>
</gene>
<keyword evidence="1" id="KW-1133">Transmembrane helix</keyword>
<proteinExistence type="predicted"/>
<feature type="non-terminal residue" evidence="3">
    <location>
        <position position="1"/>
    </location>
</feature>
<dbReference type="OrthoDB" id="5294733at2"/>
<evidence type="ECO:0000256" key="1">
    <source>
        <dbReference type="SAM" id="Phobius"/>
    </source>
</evidence>
<keyword evidence="1" id="KW-0812">Transmembrane</keyword>
<dbReference type="Proteomes" id="UP000053464">
    <property type="component" value="Unassembled WGS sequence"/>
</dbReference>
<feature type="domain" description="Glycosyltransferase 2-like" evidence="2">
    <location>
        <begin position="7"/>
        <end position="158"/>
    </location>
</feature>
<protein>
    <recommendedName>
        <fullName evidence="2">Glycosyltransferase 2-like domain-containing protein</fullName>
    </recommendedName>
</protein>
<sequence length="262" mass="29019">AYDNGQFEESHGKTLVVRSLIGAGIPAAGVGCAFGRGTLETMARRSEDLGPFSHETLTEDYELGIKVASIGGRSTLLRARGEDGELVATRAYFPSSLSHAVRQKARWLHGIAFQGWDRLGWNGGLGERWMRMRDRRGPLSAIVLFAGYILLILVVLHILLNWLGYDIPWKSTAVLNLILMANLVSLAWRVVMRFAFTAREYGVIEGLWGVVRLPISNIIAMMAARRGIVSYIRALRGEPAKWDKTEHNDHPAAMVLRPGAVQ</sequence>
<feature type="transmembrane region" description="Helical" evidence="1">
    <location>
        <begin position="172"/>
        <end position="191"/>
    </location>
</feature>
<dbReference type="PATRIC" id="fig|1581420.6.peg.2391"/>
<dbReference type="RefSeq" id="WP_047004635.1">
    <property type="nucleotide sequence ID" value="NZ_LBHB01000003.1"/>
</dbReference>
<accession>A0A0G9MTA2</accession>
<dbReference type="EMBL" id="LBHB01000003">
    <property type="protein sequence ID" value="KLE33749.1"/>
    <property type="molecule type" value="Genomic_DNA"/>
</dbReference>
<reference evidence="3 4" key="1">
    <citation type="submission" date="2015-04" db="EMBL/GenBank/DDBJ databases">
        <title>The draft genome sequence of Erythrobacter luteus KA37.</title>
        <authorList>
            <person name="Zhuang L."/>
            <person name="Liu Y."/>
            <person name="Shao Z."/>
        </authorList>
    </citation>
    <scope>NUCLEOTIDE SEQUENCE [LARGE SCALE GENOMIC DNA]</scope>
    <source>
        <strain evidence="3 4">KA37</strain>
    </source>
</reference>
<dbReference type="STRING" id="1581420.AAW00_11690"/>
<organism evidence="3 4">
    <name type="scientific">Aurantiacibacter luteus</name>
    <dbReference type="NCBI Taxonomy" id="1581420"/>
    <lineage>
        <taxon>Bacteria</taxon>
        <taxon>Pseudomonadati</taxon>
        <taxon>Pseudomonadota</taxon>
        <taxon>Alphaproteobacteria</taxon>
        <taxon>Sphingomonadales</taxon>
        <taxon>Erythrobacteraceae</taxon>
        <taxon>Aurantiacibacter</taxon>
    </lineage>
</organism>
<dbReference type="Pfam" id="PF13632">
    <property type="entry name" value="Glyco_trans_2_3"/>
    <property type="match status" value="1"/>
</dbReference>
<evidence type="ECO:0000313" key="3">
    <source>
        <dbReference type="EMBL" id="KLE33749.1"/>
    </source>
</evidence>
<keyword evidence="1" id="KW-0472">Membrane</keyword>
<evidence type="ECO:0000259" key="2">
    <source>
        <dbReference type="Pfam" id="PF13632"/>
    </source>
</evidence>
<comment type="caution">
    <text evidence="3">The sequence shown here is derived from an EMBL/GenBank/DDBJ whole genome shotgun (WGS) entry which is preliminary data.</text>
</comment>
<name>A0A0G9MTA2_9SPHN</name>